<dbReference type="Pfam" id="PF04755">
    <property type="entry name" value="PAP_fibrillin"/>
    <property type="match status" value="1"/>
</dbReference>
<evidence type="ECO:0000256" key="2">
    <source>
        <dbReference type="ARBA" id="ARBA00005845"/>
    </source>
</evidence>
<comment type="similarity">
    <text evidence="2">Belongs to the PAP/fibrillin family.</text>
</comment>
<proteinExistence type="inferred from homology"/>
<comment type="subcellular location">
    <subcellularLocation>
        <location evidence="1">Plastid</location>
    </subcellularLocation>
</comment>
<evidence type="ECO:0000256" key="4">
    <source>
        <dbReference type="ARBA" id="ARBA00022946"/>
    </source>
</evidence>
<dbReference type="GO" id="GO:0009536">
    <property type="term" value="C:plastid"/>
    <property type="evidence" value="ECO:0007669"/>
    <property type="project" value="UniProtKB-SubCell"/>
</dbReference>
<dbReference type="AlphaFoldDB" id="A0A1Q3DGC9"/>
<protein>
    <submittedName>
        <fullName evidence="6">PAP_fibrillin domain-containing protein</fullName>
    </submittedName>
</protein>
<gene>
    <name evidence="6" type="ORF">CFOL_v3_34978</name>
</gene>
<sequence length="108" mass="11675">MATKTGIQLAIITSLNPKKSLICLDSSSSSSRRLLLSSSRNRRSISISRSALLDEQQQEISFTEPENKLIDALIGIQGRGRSASPQQLNDVESAVKILEGLEGIPDPV</sequence>
<name>A0A1Q3DGC9_CEPFO</name>
<feature type="domain" description="Plastid lipid-associated protein/fibrillin conserved" evidence="5">
    <location>
        <begin position="66"/>
        <end position="108"/>
    </location>
</feature>
<dbReference type="InParanoid" id="A0A1Q3DGC9"/>
<evidence type="ECO:0000313" key="6">
    <source>
        <dbReference type="EMBL" id="GAV91586.1"/>
    </source>
</evidence>
<keyword evidence="3" id="KW-0934">Plastid</keyword>
<comment type="caution">
    <text evidence="6">The sequence shown here is derived from an EMBL/GenBank/DDBJ whole genome shotgun (WGS) entry which is preliminary data.</text>
</comment>
<dbReference type="STRING" id="3775.A0A1Q3DGC9"/>
<evidence type="ECO:0000256" key="1">
    <source>
        <dbReference type="ARBA" id="ARBA00004474"/>
    </source>
</evidence>
<evidence type="ECO:0000313" key="7">
    <source>
        <dbReference type="Proteomes" id="UP000187406"/>
    </source>
</evidence>
<evidence type="ECO:0000259" key="5">
    <source>
        <dbReference type="Pfam" id="PF04755"/>
    </source>
</evidence>
<dbReference type="OrthoDB" id="348976at2759"/>
<reference evidence="7" key="1">
    <citation type="submission" date="2016-04" db="EMBL/GenBank/DDBJ databases">
        <title>Cephalotus genome sequencing.</title>
        <authorList>
            <person name="Fukushima K."/>
            <person name="Hasebe M."/>
            <person name="Fang X."/>
        </authorList>
    </citation>
    <scope>NUCLEOTIDE SEQUENCE [LARGE SCALE GENOMIC DNA]</scope>
    <source>
        <strain evidence="7">cv. St1</strain>
    </source>
</reference>
<dbReference type="EMBL" id="BDDD01007677">
    <property type="protein sequence ID" value="GAV91586.1"/>
    <property type="molecule type" value="Genomic_DNA"/>
</dbReference>
<feature type="non-terminal residue" evidence="6">
    <location>
        <position position="108"/>
    </location>
</feature>
<organism evidence="6 7">
    <name type="scientific">Cephalotus follicularis</name>
    <name type="common">Albany pitcher plant</name>
    <dbReference type="NCBI Taxonomy" id="3775"/>
    <lineage>
        <taxon>Eukaryota</taxon>
        <taxon>Viridiplantae</taxon>
        <taxon>Streptophyta</taxon>
        <taxon>Embryophyta</taxon>
        <taxon>Tracheophyta</taxon>
        <taxon>Spermatophyta</taxon>
        <taxon>Magnoliopsida</taxon>
        <taxon>eudicotyledons</taxon>
        <taxon>Gunneridae</taxon>
        <taxon>Pentapetalae</taxon>
        <taxon>rosids</taxon>
        <taxon>fabids</taxon>
        <taxon>Oxalidales</taxon>
        <taxon>Cephalotaceae</taxon>
        <taxon>Cephalotus</taxon>
    </lineage>
</organism>
<evidence type="ECO:0000256" key="3">
    <source>
        <dbReference type="ARBA" id="ARBA00022640"/>
    </source>
</evidence>
<accession>A0A1Q3DGC9</accession>
<keyword evidence="7" id="KW-1185">Reference proteome</keyword>
<dbReference type="Proteomes" id="UP000187406">
    <property type="component" value="Unassembled WGS sequence"/>
</dbReference>
<dbReference type="InterPro" id="IPR006843">
    <property type="entry name" value="PAP/fibrillin_dom"/>
</dbReference>
<keyword evidence="4" id="KW-0809">Transit peptide</keyword>